<comment type="caution">
    <text evidence="1">The sequence shown here is derived from an EMBL/GenBank/DDBJ whole genome shotgun (WGS) entry which is preliminary data.</text>
</comment>
<dbReference type="Proteomes" id="UP000078046">
    <property type="component" value="Unassembled WGS sequence"/>
</dbReference>
<evidence type="ECO:0000313" key="1">
    <source>
        <dbReference type="EMBL" id="OAF69398.1"/>
    </source>
</evidence>
<gene>
    <name evidence="1" type="ORF">A3Q56_02849</name>
</gene>
<name>A0A177B547_9BILA</name>
<evidence type="ECO:0000313" key="2">
    <source>
        <dbReference type="Proteomes" id="UP000078046"/>
    </source>
</evidence>
<reference evidence="1 2" key="1">
    <citation type="submission" date="2016-04" db="EMBL/GenBank/DDBJ databases">
        <title>The genome of Intoshia linei affirms orthonectids as highly simplified spiralians.</title>
        <authorList>
            <person name="Mikhailov K.V."/>
            <person name="Slusarev G.S."/>
            <person name="Nikitin M.A."/>
            <person name="Logacheva M.D."/>
            <person name="Penin A."/>
            <person name="Aleoshin V."/>
            <person name="Panchin Y.V."/>
        </authorList>
    </citation>
    <scope>NUCLEOTIDE SEQUENCE [LARGE SCALE GENOMIC DNA]</scope>
    <source>
        <strain evidence="1">Intl2013</strain>
        <tissue evidence="1">Whole animal</tissue>
    </source>
</reference>
<organism evidence="1 2">
    <name type="scientific">Intoshia linei</name>
    <dbReference type="NCBI Taxonomy" id="1819745"/>
    <lineage>
        <taxon>Eukaryota</taxon>
        <taxon>Metazoa</taxon>
        <taxon>Spiralia</taxon>
        <taxon>Lophotrochozoa</taxon>
        <taxon>Mesozoa</taxon>
        <taxon>Orthonectida</taxon>
        <taxon>Rhopaluridae</taxon>
        <taxon>Intoshia</taxon>
    </lineage>
</organism>
<dbReference type="AlphaFoldDB" id="A0A177B547"/>
<sequence>MVLPIGLTKEFKITPTTTLDDFVTYLETTLSQETPYEDVLQQLSNLKWDPNTPRLIATIKV</sequence>
<accession>A0A177B547</accession>
<keyword evidence="2" id="KW-1185">Reference proteome</keyword>
<dbReference type="EMBL" id="LWCA01000288">
    <property type="protein sequence ID" value="OAF69398.1"/>
    <property type="molecule type" value="Genomic_DNA"/>
</dbReference>
<proteinExistence type="predicted"/>
<protein>
    <submittedName>
        <fullName evidence="1">Uncharacterized protein</fullName>
    </submittedName>
</protein>